<dbReference type="AlphaFoldDB" id="A0A9N8DDK4"/>
<evidence type="ECO:0000256" key="2">
    <source>
        <dbReference type="SAM" id="Phobius"/>
    </source>
</evidence>
<reference evidence="3" key="1">
    <citation type="submission" date="2020-06" db="EMBL/GenBank/DDBJ databases">
        <authorList>
            <consortium name="Plant Systems Biology data submission"/>
        </authorList>
    </citation>
    <scope>NUCLEOTIDE SEQUENCE</scope>
    <source>
        <strain evidence="3">D6</strain>
    </source>
</reference>
<feature type="region of interest" description="Disordered" evidence="1">
    <location>
        <begin position="27"/>
        <end position="62"/>
    </location>
</feature>
<organism evidence="3 4">
    <name type="scientific">Seminavis robusta</name>
    <dbReference type="NCBI Taxonomy" id="568900"/>
    <lineage>
        <taxon>Eukaryota</taxon>
        <taxon>Sar</taxon>
        <taxon>Stramenopiles</taxon>
        <taxon>Ochrophyta</taxon>
        <taxon>Bacillariophyta</taxon>
        <taxon>Bacillariophyceae</taxon>
        <taxon>Bacillariophycidae</taxon>
        <taxon>Naviculales</taxon>
        <taxon>Naviculaceae</taxon>
        <taxon>Seminavis</taxon>
    </lineage>
</organism>
<evidence type="ECO:0000313" key="4">
    <source>
        <dbReference type="Proteomes" id="UP001153069"/>
    </source>
</evidence>
<dbReference type="Pfam" id="PF00560">
    <property type="entry name" value="LRR_1"/>
    <property type="match status" value="1"/>
</dbReference>
<dbReference type="Proteomes" id="UP001153069">
    <property type="component" value="Unassembled WGS sequence"/>
</dbReference>
<feature type="compositionally biased region" description="Basic and acidic residues" evidence="1">
    <location>
        <begin position="27"/>
        <end position="36"/>
    </location>
</feature>
<dbReference type="InterPro" id="IPR032675">
    <property type="entry name" value="LRR_dom_sf"/>
</dbReference>
<dbReference type="PANTHER" id="PTHR48010">
    <property type="entry name" value="OS05G0588300 PROTEIN"/>
    <property type="match status" value="1"/>
</dbReference>
<feature type="region of interest" description="Disordered" evidence="1">
    <location>
        <begin position="1"/>
        <end position="20"/>
    </location>
</feature>
<dbReference type="EMBL" id="CAICTM010000024">
    <property type="protein sequence ID" value="CAB9497719.1"/>
    <property type="molecule type" value="Genomic_DNA"/>
</dbReference>
<accession>A0A9N8DDK4</accession>
<dbReference type="SUPFAM" id="SSF52058">
    <property type="entry name" value="L domain-like"/>
    <property type="match status" value="1"/>
</dbReference>
<keyword evidence="2" id="KW-1133">Transmembrane helix</keyword>
<gene>
    <name evidence="3" type="ORF">SEMRO_24_G016630.1</name>
</gene>
<dbReference type="InterPro" id="IPR001611">
    <property type="entry name" value="Leu-rich_rpt"/>
</dbReference>
<dbReference type="Gene3D" id="3.80.10.10">
    <property type="entry name" value="Ribonuclease Inhibitor"/>
    <property type="match status" value="1"/>
</dbReference>
<name>A0A9N8DDK4_9STRA</name>
<dbReference type="PANTHER" id="PTHR48010:SF58">
    <property type="entry name" value="RECEPTOR PROTEIN KINASE-LIKE PROTEIN ZAR1"/>
    <property type="match status" value="1"/>
</dbReference>
<sequence length="775" mass="84144">MIPPAAVATFDKPNDPAVMAFDRDHPQKIDADDRMKNTKTMLGDEEELTTTPKAAEAPQEQHQQPVLSFLISEAIETIKRLGFSLTPTQSDLVKTILSQSSSTTTTINAATNRNAKEPSRDQNVASEAAKSEKQIAVLKAPEPPSCKDEKESTEMQVANPRTVQDQFGNTLDSSIQPFPTATPATRGPHASQPGAFAVAGINSPRMEIEEDLSLVVTQDPEVGLPPSSSVPYLSLESSNPNPDLVQAQPVNEVNTESLQHAEDLSRRKATRADLRVMMSKFAACGLLLVLVIVVPVGLVARNKSGDSGLETKNVASPTDAPSLLPDSEVPVSLEDQVLSLLPPETITNIQTGGSSNQSLTPQAQAFQWIMQDPAIGIYSDERIIQRFALATLYHATNGPEWFQNNHWLNYTKHECEWFARDGSKVYWPSDPDPDFPCGARYSPEGETYEKLWLYENNLQGELPAVELALLTSLTSISINRNPQMEGTISSYLGKLSKLKMLDMSRLESLEGSMPSELALLTALTGLSLLYNGLEGSIPLELFSVSTLKHLFVDNNELTGTLASEIGKLSLLENPYLHSNLLSGTLPTELGLLSFVDHLSLDKNLFHGPLPSELGQLSAVEHFVLMHNAITGTVPTELGLLNRPRLDERGPTYYMNLGHNLLEGPLPSELGQLSLTKHLWLNNNSFTGQLPEEIERMVTSGSLLSLNLTLNPLLSGTIPQALCSVGPGPNVSCPIDNKWYQACGLSFDCDQHQSGSLCGCNCPCIQTAKNNGSGGP</sequence>
<feature type="region of interest" description="Disordered" evidence="1">
    <location>
        <begin position="100"/>
        <end position="133"/>
    </location>
</feature>
<feature type="region of interest" description="Disordered" evidence="1">
    <location>
        <begin position="305"/>
        <end position="327"/>
    </location>
</feature>
<feature type="compositionally biased region" description="Low complexity" evidence="1">
    <location>
        <begin position="100"/>
        <end position="113"/>
    </location>
</feature>
<comment type="caution">
    <text evidence="3">The sequence shown here is derived from an EMBL/GenBank/DDBJ whole genome shotgun (WGS) entry which is preliminary data.</text>
</comment>
<keyword evidence="2" id="KW-0812">Transmembrane</keyword>
<proteinExistence type="predicted"/>
<feature type="transmembrane region" description="Helical" evidence="2">
    <location>
        <begin position="281"/>
        <end position="300"/>
    </location>
</feature>
<keyword evidence="2" id="KW-0472">Membrane</keyword>
<dbReference type="InterPro" id="IPR050994">
    <property type="entry name" value="At_inactive_RLKs"/>
</dbReference>
<evidence type="ECO:0000256" key="1">
    <source>
        <dbReference type="SAM" id="MobiDB-lite"/>
    </source>
</evidence>
<evidence type="ECO:0000313" key="3">
    <source>
        <dbReference type="EMBL" id="CAB9497719.1"/>
    </source>
</evidence>
<keyword evidence="4" id="KW-1185">Reference proteome</keyword>
<protein>
    <submittedName>
        <fullName evidence="3">Leucine Rich Repeat</fullName>
    </submittedName>
</protein>